<accession>Z9JX55</accession>
<comment type="caution">
    <text evidence="3">The sequence shown here is derived from an EMBL/GenBank/DDBJ whole genome shotgun (WGS) entry which is preliminary data.</text>
</comment>
<sequence>MFDLTASADRAAVLVAGVFDAQLEDPTPCPEMRVRELVAHLHGLAIAFGDAAAKVDGPTTRTPPDPAASVLVPDWREAAPAALAALGRAWQDPAAWEGMTAAGGVEMPAEVTAMVALDELVLHSWDLAVATGQSFDPDPAALDIAEQFCADIGEDPAERAGLFGPRVPVPEGSGQLDRVLGLSGRDPFWTPPED</sequence>
<dbReference type="eggNOG" id="ENOG5032B92">
    <property type="taxonomic scope" value="Bacteria"/>
</dbReference>
<dbReference type="NCBIfam" id="TIGR03083">
    <property type="entry name" value="maleylpyruvate isomerase family mycothiol-dependent enzyme"/>
    <property type="match status" value="1"/>
</dbReference>
<dbReference type="GO" id="GO:0046872">
    <property type="term" value="F:metal ion binding"/>
    <property type="evidence" value="ECO:0007669"/>
    <property type="project" value="InterPro"/>
</dbReference>
<dbReference type="Pfam" id="PF11716">
    <property type="entry name" value="MDMPI_N"/>
    <property type="match status" value="1"/>
</dbReference>
<evidence type="ECO:0000313" key="4">
    <source>
        <dbReference type="Proteomes" id="UP000023067"/>
    </source>
</evidence>
<dbReference type="STRING" id="396014.BF93_12290"/>
<dbReference type="SUPFAM" id="SSF109854">
    <property type="entry name" value="DinB/YfiT-like putative metalloenzymes"/>
    <property type="match status" value="1"/>
</dbReference>
<dbReference type="Proteomes" id="UP000023067">
    <property type="component" value="Unassembled WGS sequence"/>
</dbReference>
<dbReference type="EMBL" id="JDYK01000003">
    <property type="protein sequence ID" value="EWS82372.1"/>
    <property type="molecule type" value="Genomic_DNA"/>
</dbReference>
<dbReference type="PATRIC" id="fig|396014.3.peg.965"/>
<evidence type="ECO:0000313" key="3">
    <source>
        <dbReference type="EMBL" id="EWS82372.1"/>
    </source>
</evidence>
<dbReference type="NCBIfam" id="TIGR03086">
    <property type="entry name" value="TIGR03086 family metal-binding protein"/>
    <property type="match status" value="1"/>
</dbReference>
<gene>
    <name evidence="3" type="ORF">BF93_12290</name>
</gene>
<dbReference type="Gene3D" id="1.20.120.450">
    <property type="entry name" value="dinb family like domain"/>
    <property type="match status" value="1"/>
</dbReference>
<feature type="domain" description="Mycothiol-dependent maleylpyruvate isomerase metal-binding" evidence="2">
    <location>
        <begin position="5"/>
        <end position="128"/>
    </location>
</feature>
<protein>
    <recommendedName>
        <fullName evidence="2">Mycothiol-dependent maleylpyruvate isomerase metal-binding domain-containing protein</fullName>
    </recommendedName>
</protein>
<proteinExistence type="predicted"/>
<dbReference type="InterPro" id="IPR034660">
    <property type="entry name" value="DinB/YfiT-like"/>
</dbReference>
<dbReference type="AlphaFoldDB" id="Z9JX55"/>
<name>Z9JX55_9MICO</name>
<dbReference type="InterPro" id="IPR024344">
    <property type="entry name" value="MDMPI_metal-binding"/>
</dbReference>
<dbReference type="OrthoDB" id="5185819at2"/>
<dbReference type="RefSeq" id="WP_038370918.1">
    <property type="nucleotide sequence ID" value="NZ_KK069989.1"/>
</dbReference>
<reference evidence="3 4" key="1">
    <citation type="submission" date="2014-02" db="EMBL/GenBank/DDBJ databases">
        <title>Genome sequence of Brachybacterium phenoliresistens strain W13A50.</title>
        <authorList>
            <person name="Wang X."/>
        </authorList>
    </citation>
    <scope>NUCLEOTIDE SEQUENCE [LARGE SCALE GENOMIC DNA]</scope>
    <source>
        <strain evidence="3 4">W13A50</strain>
    </source>
</reference>
<feature type="region of interest" description="Disordered" evidence="1">
    <location>
        <begin position="164"/>
        <end position="194"/>
    </location>
</feature>
<dbReference type="InterPro" id="IPR017517">
    <property type="entry name" value="Maleyloyr_isom"/>
</dbReference>
<organism evidence="3 4">
    <name type="scientific">Brachybacterium phenoliresistens</name>
    <dbReference type="NCBI Taxonomy" id="396014"/>
    <lineage>
        <taxon>Bacteria</taxon>
        <taxon>Bacillati</taxon>
        <taxon>Actinomycetota</taxon>
        <taxon>Actinomycetes</taxon>
        <taxon>Micrococcales</taxon>
        <taxon>Dermabacteraceae</taxon>
        <taxon>Brachybacterium</taxon>
    </lineage>
</organism>
<dbReference type="HOGENOM" id="CLU_051661_2_0_11"/>
<dbReference type="InterPro" id="IPR017520">
    <property type="entry name" value="CHP03086"/>
</dbReference>
<evidence type="ECO:0000259" key="2">
    <source>
        <dbReference type="Pfam" id="PF11716"/>
    </source>
</evidence>
<evidence type="ECO:0000256" key="1">
    <source>
        <dbReference type="SAM" id="MobiDB-lite"/>
    </source>
</evidence>
<keyword evidence="4" id="KW-1185">Reference proteome</keyword>